<dbReference type="EMBL" id="OX596087">
    <property type="protein sequence ID" value="CAN0452061.1"/>
    <property type="molecule type" value="Genomic_DNA"/>
</dbReference>
<proteinExistence type="predicted"/>
<name>A0AC59ZN10_RANTA</name>
<reference evidence="1" key="1">
    <citation type="submission" date="2023-05" db="EMBL/GenBank/DDBJ databases">
        <authorList>
            <consortium name="ELIXIR-Norway"/>
        </authorList>
    </citation>
    <scope>NUCLEOTIDE SEQUENCE</scope>
</reference>
<sequence>MLSSPAEISGGRAGPAASAAAGAPLDQAKDSGLRGLEGRSLPDIALALPGPRGAGALGPQPLSRQGEVSPELRQGKRQERAVRLYAEKRRQREPGATGTTKRAKCVILLAGCLPLSSAAFLNGWLRPALDLAARHQRALIAAGRLASRPARAHQAPLNPEPSEGSRRDSGSGGGGGGGGGGAGSPDPRLALRLRPQLQLGLRPGPRLLQRRSPLQLRQRLQRRLRPRPPPSPPPPPPPPSPASSMSALRARSA</sequence>
<dbReference type="Proteomes" id="UP001162501">
    <property type="component" value="Chromosome 3"/>
</dbReference>
<organism evidence="1 2">
    <name type="scientific">Rangifer tarandus platyrhynchus</name>
    <name type="common">Svalbard reindeer</name>
    <dbReference type="NCBI Taxonomy" id="3082113"/>
    <lineage>
        <taxon>Eukaryota</taxon>
        <taxon>Metazoa</taxon>
        <taxon>Chordata</taxon>
        <taxon>Craniata</taxon>
        <taxon>Vertebrata</taxon>
        <taxon>Euteleostomi</taxon>
        <taxon>Mammalia</taxon>
        <taxon>Eutheria</taxon>
        <taxon>Laurasiatheria</taxon>
        <taxon>Artiodactyla</taxon>
        <taxon>Ruminantia</taxon>
        <taxon>Pecora</taxon>
        <taxon>Cervidae</taxon>
        <taxon>Odocoileinae</taxon>
        <taxon>Rangifer</taxon>
    </lineage>
</organism>
<reference evidence="1" key="2">
    <citation type="submission" date="2025-03" db="EMBL/GenBank/DDBJ databases">
        <authorList>
            <consortium name="ELIXIR-Norway"/>
            <consortium name="Elixir Norway"/>
        </authorList>
    </citation>
    <scope>NUCLEOTIDE SEQUENCE</scope>
</reference>
<protein>
    <submittedName>
        <fullName evidence="1">Uncharacterized protein</fullName>
    </submittedName>
</protein>
<gene>
    <name evidence="1" type="ORF">MRATA1EN22A_LOCUS19698</name>
</gene>
<accession>A0AC59ZN10</accession>
<evidence type="ECO:0000313" key="1">
    <source>
        <dbReference type="EMBL" id="CAN0452061.1"/>
    </source>
</evidence>
<evidence type="ECO:0000313" key="2">
    <source>
        <dbReference type="Proteomes" id="UP001162501"/>
    </source>
</evidence>